<keyword evidence="4" id="KW-1185">Reference proteome</keyword>
<evidence type="ECO:0000313" key="3">
    <source>
        <dbReference type="EMBL" id="QIP14381.1"/>
    </source>
</evidence>
<dbReference type="InterPro" id="IPR038765">
    <property type="entry name" value="Papain-like_cys_pep_sf"/>
</dbReference>
<dbReference type="PANTHER" id="PTHR11786">
    <property type="entry name" value="N-HYDROXYARYLAMINE O-ACETYLTRANSFERASE"/>
    <property type="match status" value="1"/>
</dbReference>
<dbReference type="PRINTS" id="PR01543">
    <property type="entry name" value="ANATRNSFRASE"/>
</dbReference>
<evidence type="ECO:0000256" key="2">
    <source>
        <dbReference type="RuleBase" id="RU003452"/>
    </source>
</evidence>
<evidence type="ECO:0000256" key="1">
    <source>
        <dbReference type="ARBA" id="ARBA00006547"/>
    </source>
</evidence>
<dbReference type="Proteomes" id="UP000501802">
    <property type="component" value="Chromosome"/>
</dbReference>
<dbReference type="SUPFAM" id="SSF54001">
    <property type="entry name" value="Cysteine proteinases"/>
    <property type="match status" value="1"/>
</dbReference>
<dbReference type="PANTHER" id="PTHR11786:SF0">
    <property type="entry name" value="ARYLAMINE N-ACETYLTRANSFERASE 4-RELATED"/>
    <property type="match status" value="1"/>
</dbReference>
<gene>
    <name evidence="3" type="ORF">G8759_18035</name>
</gene>
<dbReference type="Pfam" id="PF00797">
    <property type="entry name" value="Acetyltransf_2"/>
    <property type="match status" value="1"/>
</dbReference>
<protein>
    <submittedName>
        <fullName evidence="3">Arylamine N-acetyltransferase</fullName>
    </submittedName>
</protein>
<dbReference type="AlphaFoldDB" id="A0A6G9APG8"/>
<keyword evidence="3" id="KW-0808">Transferase</keyword>
<accession>A0A6G9APG8</accession>
<name>A0A6G9APG8_9BACT</name>
<dbReference type="InterPro" id="IPR053710">
    <property type="entry name" value="Arylamine_NAT_domain_sf"/>
</dbReference>
<comment type="similarity">
    <text evidence="1 2">Belongs to the arylamine N-acetyltransferase family.</text>
</comment>
<organism evidence="3 4">
    <name type="scientific">Spirosoma aureum</name>
    <dbReference type="NCBI Taxonomy" id="2692134"/>
    <lineage>
        <taxon>Bacteria</taxon>
        <taxon>Pseudomonadati</taxon>
        <taxon>Bacteroidota</taxon>
        <taxon>Cytophagia</taxon>
        <taxon>Cytophagales</taxon>
        <taxon>Cytophagaceae</taxon>
        <taxon>Spirosoma</taxon>
    </lineage>
</organism>
<dbReference type="EMBL" id="CP050063">
    <property type="protein sequence ID" value="QIP14381.1"/>
    <property type="molecule type" value="Genomic_DNA"/>
</dbReference>
<dbReference type="KEGG" id="spib:G8759_18035"/>
<sequence length="258" mass="29944">MDIDAYLKRIHYTDEVNTTLTTLRKLHCQHQLSIPIENLSIHYGQEIILDPESLFDKIITRKRGGFCYELNGLFFELLQAIGFQVKRVSGRVHDDVNGFHPEFDHLSIIAHVDGIDWLVDVAFGRHFPVYPLLLTRNQIQEDRTGRYQITELDADNLVIKQQNEQGDWIPGYSFTCIPRDLTDFAEMCHFHQTSKESFFTRNKLCTIVTPRGRITLTDHTLKITENGQVVDHVIADQLEFEDFLLDCFGIKMTRPALH</sequence>
<dbReference type="InterPro" id="IPR001447">
    <property type="entry name" value="Arylamine_N-AcTrfase"/>
</dbReference>
<dbReference type="Gene3D" id="3.30.2140.20">
    <property type="match status" value="1"/>
</dbReference>
<dbReference type="RefSeq" id="WP_167210362.1">
    <property type="nucleotide sequence ID" value="NZ_CP050063.1"/>
</dbReference>
<dbReference type="GO" id="GO:0016407">
    <property type="term" value="F:acetyltransferase activity"/>
    <property type="evidence" value="ECO:0007669"/>
    <property type="project" value="InterPro"/>
</dbReference>
<evidence type="ECO:0000313" key="4">
    <source>
        <dbReference type="Proteomes" id="UP000501802"/>
    </source>
</evidence>
<reference evidence="3 4" key="1">
    <citation type="submission" date="2020-03" db="EMBL/GenBank/DDBJ databases">
        <authorList>
            <person name="Kim M.K."/>
        </authorList>
    </citation>
    <scope>NUCLEOTIDE SEQUENCE [LARGE SCALE GENOMIC DNA]</scope>
    <source>
        <strain evidence="3 4">BT328</strain>
    </source>
</reference>
<proteinExistence type="inferred from homology"/>